<dbReference type="Proteomes" id="UP001140172">
    <property type="component" value="Unassembled WGS sequence"/>
</dbReference>
<dbReference type="AlphaFoldDB" id="A0A9W8H5V8"/>
<keyword evidence="2" id="KW-1185">Reference proteome</keyword>
<gene>
    <name evidence="1" type="ORF">GGI15_003925</name>
</gene>
<reference evidence="1" key="1">
    <citation type="submission" date="2022-07" db="EMBL/GenBank/DDBJ databases">
        <title>Phylogenomic reconstructions and comparative analyses of Kickxellomycotina fungi.</title>
        <authorList>
            <person name="Reynolds N.K."/>
            <person name="Stajich J.E."/>
            <person name="Barry K."/>
            <person name="Grigoriev I.V."/>
            <person name="Crous P."/>
            <person name="Smith M.E."/>
        </authorList>
    </citation>
    <scope>NUCLEOTIDE SEQUENCE</scope>
    <source>
        <strain evidence="1">BCRC 34489</strain>
    </source>
</reference>
<dbReference type="OrthoDB" id="5553581at2759"/>
<evidence type="ECO:0000313" key="2">
    <source>
        <dbReference type="Proteomes" id="UP001140172"/>
    </source>
</evidence>
<accession>A0A9W8H5V8</accession>
<evidence type="ECO:0000313" key="1">
    <source>
        <dbReference type="EMBL" id="KAJ2779278.1"/>
    </source>
</evidence>
<comment type="caution">
    <text evidence="1">The sequence shown here is derived from an EMBL/GenBank/DDBJ whole genome shotgun (WGS) entry which is preliminary data.</text>
</comment>
<sequence>MALFDGHSGGKKGVRLDGWLGALFSVDCQGAPVHSRVRWAVEWEALPSGVDFLSLGGRSTNLFSGFVGVQTLERDTVAAAAAMRREAARTLTPSQKDLAVDEALLAAVYDGLVMPPSNRAFAPLVGWALDR</sequence>
<protein>
    <submittedName>
        <fullName evidence="1">Uncharacterized protein</fullName>
    </submittedName>
</protein>
<name>A0A9W8H5V8_9FUNG</name>
<proteinExistence type="predicted"/>
<dbReference type="EMBL" id="JANBUM010000306">
    <property type="protein sequence ID" value="KAJ2779278.1"/>
    <property type="molecule type" value="Genomic_DNA"/>
</dbReference>
<organism evidence="1 2">
    <name type="scientific">Coemansia interrupta</name>
    <dbReference type="NCBI Taxonomy" id="1126814"/>
    <lineage>
        <taxon>Eukaryota</taxon>
        <taxon>Fungi</taxon>
        <taxon>Fungi incertae sedis</taxon>
        <taxon>Zoopagomycota</taxon>
        <taxon>Kickxellomycotina</taxon>
        <taxon>Kickxellomycetes</taxon>
        <taxon>Kickxellales</taxon>
        <taxon>Kickxellaceae</taxon>
        <taxon>Coemansia</taxon>
    </lineage>
</organism>